<name>S7ZPR3_PENO1</name>
<keyword evidence="5 16" id="KW-0507">mRNA processing</keyword>
<dbReference type="EMBL" id="KB644414">
    <property type="protein sequence ID" value="EPS32364.1"/>
    <property type="molecule type" value="Genomic_DNA"/>
</dbReference>
<dbReference type="GO" id="GO:0000398">
    <property type="term" value="P:mRNA splicing, via spliceosome"/>
    <property type="evidence" value="ECO:0007669"/>
    <property type="project" value="InterPro"/>
</dbReference>
<evidence type="ECO:0000256" key="3">
    <source>
        <dbReference type="ARBA" id="ARBA00006388"/>
    </source>
</evidence>
<keyword evidence="7 16" id="KW-0747">Spliceosome</keyword>
<organism evidence="18 19">
    <name type="scientific">Penicillium oxalicum (strain 114-2 / CGMCC 5302)</name>
    <name type="common">Penicillium decumbens</name>
    <dbReference type="NCBI Taxonomy" id="933388"/>
    <lineage>
        <taxon>Eukaryota</taxon>
        <taxon>Fungi</taxon>
        <taxon>Dikarya</taxon>
        <taxon>Ascomycota</taxon>
        <taxon>Pezizomycotina</taxon>
        <taxon>Eurotiomycetes</taxon>
        <taxon>Eurotiomycetidae</taxon>
        <taxon>Eurotiales</taxon>
        <taxon>Aspergillaceae</taxon>
        <taxon>Penicillium</taxon>
    </lineage>
</organism>
<evidence type="ECO:0000256" key="15">
    <source>
        <dbReference type="PROSITE-ProRule" id="PRU00221"/>
    </source>
</evidence>
<comment type="similarity">
    <text evidence="3 16">Belongs to the WD repeat PRP19 family.</text>
</comment>
<evidence type="ECO:0000256" key="11">
    <source>
        <dbReference type="ARBA" id="ARBA00023110"/>
    </source>
</evidence>
<dbReference type="Pfam" id="PF12894">
    <property type="entry name" value="ANAPC4_WD40"/>
    <property type="match status" value="1"/>
</dbReference>
<dbReference type="HOGENOM" id="CLU_023894_0_1_1"/>
<evidence type="ECO:0000256" key="16">
    <source>
        <dbReference type="RuleBase" id="RU367101"/>
    </source>
</evidence>
<keyword evidence="11" id="KW-0413">Isomerase</keyword>
<dbReference type="CDD" id="cd16656">
    <property type="entry name" value="RING-Ubox_PRP19"/>
    <property type="match status" value="1"/>
</dbReference>
<keyword evidence="14 16" id="KW-0539">Nucleus</keyword>
<dbReference type="SMART" id="SM00504">
    <property type="entry name" value="Ubox"/>
    <property type="match status" value="1"/>
</dbReference>
<dbReference type="Pfam" id="PF00400">
    <property type="entry name" value="WD40"/>
    <property type="match status" value="2"/>
</dbReference>
<keyword evidence="6 16" id="KW-0808">Transferase</keyword>
<comment type="subunit">
    <text evidence="16">Homotetramer.</text>
</comment>
<evidence type="ECO:0000313" key="19">
    <source>
        <dbReference type="Proteomes" id="UP000019376"/>
    </source>
</evidence>
<dbReference type="PROSITE" id="PS50082">
    <property type="entry name" value="WD_REPEATS_2"/>
    <property type="match status" value="2"/>
</dbReference>
<dbReference type="Pfam" id="PF08606">
    <property type="entry name" value="Prp19"/>
    <property type="match status" value="1"/>
</dbReference>
<comment type="subcellular location">
    <subcellularLocation>
        <location evidence="1 16">Nucleus</location>
    </subcellularLocation>
</comment>
<dbReference type="PROSITE" id="PS51698">
    <property type="entry name" value="U_BOX"/>
    <property type="match status" value="1"/>
</dbReference>
<feature type="repeat" description="WD" evidence="15">
    <location>
        <begin position="323"/>
        <end position="357"/>
    </location>
</feature>
<dbReference type="GO" id="GO:0070534">
    <property type="term" value="P:protein K63-linked ubiquitination"/>
    <property type="evidence" value="ECO:0007669"/>
    <property type="project" value="UniProtKB-UniRule"/>
</dbReference>
<reference evidence="18 19" key="1">
    <citation type="journal article" date="2013" name="PLoS ONE">
        <title>Genomic and secretomic analyses reveal unique features of the lignocellulolytic enzyme system of Penicillium decumbens.</title>
        <authorList>
            <person name="Liu G."/>
            <person name="Zhang L."/>
            <person name="Wei X."/>
            <person name="Zou G."/>
            <person name="Qin Y."/>
            <person name="Ma L."/>
            <person name="Li J."/>
            <person name="Zheng H."/>
            <person name="Wang S."/>
            <person name="Wang C."/>
            <person name="Xun L."/>
            <person name="Zhao G.-P."/>
            <person name="Zhou Z."/>
            <person name="Qu Y."/>
        </authorList>
    </citation>
    <scope>NUCLEOTIDE SEQUENCE [LARGE SCALE GENOMIC DNA]</scope>
    <source>
        <strain evidence="19">114-2 / CGMCC 5302</strain>
    </source>
</reference>
<dbReference type="GO" id="GO:0000974">
    <property type="term" value="C:Prp19 complex"/>
    <property type="evidence" value="ECO:0007669"/>
    <property type="project" value="UniProtKB-UniRule"/>
</dbReference>
<dbReference type="GO" id="GO:0071006">
    <property type="term" value="C:U2-type catalytic step 1 spliceosome"/>
    <property type="evidence" value="ECO:0007669"/>
    <property type="project" value="TreeGrafter"/>
</dbReference>
<comment type="function">
    <text evidence="16">Ubiquitin-protein ligase which is mainly involved pre-mRNA splicing and DNA repair. Required for pre-mRNA splicing as component of the spliceosome.</text>
</comment>
<evidence type="ECO:0000256" key="2">
    <source>
        <dbReference type="ARBA" id="ARBA00004906"/>
    </source>
</evidence>
<dbReference type="eggNOG" id="KOG0289">
    <property type="taxonomic scope" value="Eukaryota"/>
</dbReference>
<dbReference type="AlphaFoldDB" id="S7ZPR3"/>
<dbReference type="SUPFAM" id="SSF50978">
    <property type="entry name" value="WD40 repeat-like"/>
    <property type="match status" value="1"/>
</dbReference>
<dbReference type="PANTHER" id="PTHR43995:SF1">
    <property type="entry name" value="PRE-MRNA-PROCESSING FACTOR 19"/>
    <property type="match status" value="1"/>
</dbReference>
<dbReference type="InterPro" id="IPR055340">
    <property type="entry name" value="RING-Ubox_PRP19"/>
</dbReference>
<dbReference type="Proteomes" id="UP000019376">
    <property type="component" value="Unassembled WGS sequence"/>
</dbReference>
<dbReference type="Gene3D" id="2.130.10.10">
    <property type="entry name" value="YVTN repeat-like/Quinoprotein amine dehydrogenase"/>
    <property type="match status" value="1"/>
</dbReference>
<dbReference type="PhylomeDB" id="S7ZPR3"/>
<dbReference type="PANTHER" id="PTHR43995">
    <property type="entry name" value="PRE-MRNA-PROCESSING FACTOR 19"/>
    <property type="match status" value="1"/>
</dbReference>
<evidence type="ECO:0000256" key="9">
    <source>
        <dbReference type="ARBA" id="ARBA00022763"/>
    </source>
</evidence>
<gene>
    <name evidence="18" type="ORF">PDE_07324</name>
</gene>
<dbReference type="InterPro" id="IPR024977">
    <property type="entry name" value="Apc4-like_WD40_dom"/>
</dbReference>
<dbReference type="InterPro" id="IPR013915">
    <property type="entry name" value="Prp19_cc"/>
</dbReference>
<keyword evidence="4 15" id="KW-0853">WD repeat</keyword>
<evidence type="ECO:0000256" key="4">
    <source>
        <dbReference type="ARBA" id="ARBA00022574"/>
    </source>
</evidence>
<dbReference type="InterPro" id="IPR013083">
    <property type="entry name" value="Znf_RING/FYVE/PHD"/>
</dbReference>
<dbReference type="InterPro" id="IPR001680">
    <property type="entry name" value="WD40_rpt"/>
</dbReference>
<keyword evidence="12 16" id="KW-0508">mRNA splicing</keyword>
<dbReference type="SUPFAM" id="SSF57850">
    <property type="entry name" value="RING/U-box"/>
    <property type="match status" value="1"/>
</dbReference>
<protein>
    <recommendedName>
        <fullName evidence="16">Pre-mRNA-processing factor 19</fullName>
        <ecNumber evidence="16">2.3.2.27</ecNumber>
    </recommendedName>
</protein>
<dbReference type="SMART" id="SM00320">
    <property type="entry name" value="WD40"/>
    <property type="match status" value="6"/>
</dbReference>
<dbReference type="EC" id="2.3.2.27" evidence="16"/>
<evidence type="ECO:0000256" key="5">
    <source>
        <dbReference type="ARBA" id="ARBA00022664"/>
    </source>
</evidence>
<evidence type="ECO:0000256" key="6">
    <source>
        <dbReference type="ARBA" id="ARBA00022679"/>
    </source>
</evidence>
<evidence type="ECO:0000256" key="13">
    <source>
        <dbReference type="ARBA" id="ARBA00023204"/>
    </source>
</evidence>
<evidence type="ECO:0000256" key="7">
    <source>
        <dbReference type="ARBA" id="ARBA00022728"/>
    </source>
</evidence>
<sequence length="474" mass="49970">MLCAISGEAPQVPVVSSKSGSVFEKRLIEAYITEHGKDPVNGEDLSTDDLIDVKTQRVVRPRPPTLTSIPSLLSVFQEEWDALALETYTLQQTLAQTRRELSAALYQHDAAVRVIARLTRERDEARDALSQVTVGASKASASGEAMQVDSATLPQAVLEVIENTQATLSKTRRKRPIPENWATVESISSYKPAESSEPLCSGGRALAVHPTGELALVGGADGAVSVYSLSQKAVLHNLKTDGPVTDATWAGDKAVVGSATGSVKIFEQGNEVASFAAHGGEVTGVAVHASGHIVASVGVDKSYVLYDLISNTAITQIWSDAALLSVKFHPDGHLLAAGTANGQVKIFDVRTGNAAADFTMSGPVKYLYFSENGTSLAAVSAQSTTVSIWDLRSFKEIKVLDTGNQVNSLHWDYTGQFLVTGGPSGVTVQQCNKSAKEWSEPLRSAVPAISVAWGSGAQSIVALNEAGAVTVLAA</sequence>
<keyword evidence="19" id="KW-1185">Reference proteome</keyword>
<feature type="domain" description="U-box" evidence="17">
    <location>
        <begin position="1"/>
        <end position="70"/>
    </location>
</feature>
<keyword evidence="10 16" id="KW-0833">Ubl conjugation pathway</keyword>
<comment type="catalytic activity">
    <reaction evidence="16">
        <text>S-ubiquitinyl-[E2 ubiquitin-conjugating enzyme]-L-cysteine + [acceptor protein]-L-lysine = [E2 ubiquitin-conjugating enzyme]-L-cysteine + N(6)-ubiquitinyl-[acceptor protein]-L-lysine.</text>
        <dbReference type="EC" id="2.3.2.27"/>
    </reaction>
</comment>
<dbReference type="STRING" id="933388.S7ZPR3"/>
<evidence type="ECO:0000313" key="18">
    <source>
        <dbReference type="EMBL" id="EPS32364.1"/>
    </source>
</evidence>
<evidence type="ECO:0000256" key="1">
    <source>
        <dbReference type="ARBA" id="ARBA00004123"/>
    </source>
</evidence>
<accession>S7ZPR3</accession>
<dbReference type="OrthoDB" id="687049at2759"/>
<evidence type="ECO:0000256" key="14">
    <source>
        <dbReference type="ARBA" id="ARBA00023242"/>
    </source>
</evidence>
<evidence type="ECO:0000259" key="17">
    <source>
        <dbReference type="PROSITE" id="PS51698"/>
    </source>
</evidence>
<evidence type="ECO:0000256" key="8">
    <source>
        <dbReference type="ARBA" id="ARBA00022737"/>
    </source>
</evidence>
<dbReference type="InterPro" id="IPR003613">
    <property type="entry name" value="Ubox_domain"/>
</dbReference>
<proteinExistence type="inferred from homology"/>
<keyword evidence="11" id="KW-0697">Rotamase</keyword>
<evidence type="ECO:0000256" key="10">
    <source>
        <dbReference type="ARBA" id="ARBA00022786"/>
    </source>
</evidence>
<keyword evidence="9 16" id="KW-0227">DNA damage</keyword>
<dbReference type="GO" id="GO:0005737">
    <property type="term" value="C:cytoplasm"/>
    <property type="evidence" value="ECO:0007669"/>
    <property type="project" value="TreeGrafter"/>
</dbReference>
<keyword evidence="8" id="KW-0677">Repeat</keyword>
<dbReference type="FunFam" id="3.30.40.10:FF:000027">
    <property type="entry name" value="Pre-mRNA-processing factor 19, putative"/>
    <property type="match status" value="1"/>
</dbReference>
<evidence type="ECO:0000256" key="12">
    <source>
        <dbReference type="ARBA" id="ARBA00023187"/>
    </source>
</evidence>
<dbReference type="InterPro" id="IPR036322">
    <property type="entry name" value="WD40_repeat_dom_sf"/>
</dbReference>
<dbReference type="GO" id="GO:0003755">
    <property type="term" value="F:peptidyl-prolyl cis-trans isomerase activity"/>
    <property type="evidence" value="ECO:0007669"/>
    <property type="project" value="UniProtKB-KW"/>
</dbReference>
<dbReference type="Gene3D" id="3.30.40.10">
    <property type="entry name" value="Zinc/RING finger domain, C3HC4 (zinc finger)"/>
    <property type="match status" value="1"/>
</dbReference>
<keyword evidence="13 16" id="KW-0234">DNA repair</keyword>
<dbReference type="GO" id="GO:0061630">
    <property type="term" value="F:ubiquitin protein ligase activity"/>
    <property type="evidence" value="ECO:0007669"/>
    <property type="project" value="UniProtKB-UniRule"/>
</dbReference>
<dbReference type="UniPathway" id="UPA00143"/>
<dbReference type="InterPro" id="IPR038959">
    <property type="entry name" value="Prp19"/>
</dbReference>
<dbReference type="InterPro" id="IPR015943">
    <property type="entry name" value="WD40/YVTN_repeat-like_dom_sf"/>
</dbReference>
<feature type="repeat" description="WD" evidence="15">
    <location>
        <begin position="275"/>
        <end position="316"/>
    </location>
</feature>
<dbReference type="GO" id="GO:0006281">
    <property type="term" value="P:DNA repair"/>
    <property type="evidence" value="ECO:0007669"/>
    <property type="project" value="UniProtKB-KW"/>
</dbReference>
<comment type="pathway">
    <text evidence="2 16">Protein modification; protein ubiquitination.</text>
</comment>